<evidence type="ECO:0000256" key="2">
    <source>
        <dbReference type="SAM" id="MobiDB-lite"/>
    </source>
</evidence>
<name>A0A2I8EHM4_9BURK</name>
<evidence type="ECO:0000256" key="1">
    <source>
        <dbReference type="SAM" id="Coils"/>
    </source>
</evidence>
<keyword evidence="3" id="KW-0732">Signal</keyword>
<evidence type="ECO:0000313" key="5">
    <source>
        <dbReference type="Proteomes" id="UP000243502"/>
    </source>
</evidence>
<evidence type="ECO:0000256" key="3">
    <source>
        <dbReference type="SAM" id="SignalP"/>
    </source>
</evidence>
<dbReference type="RefSeq" id="WP_042316347.1">
    <property type="nucleotide sequence ID" value="NZ_CP026111.1"/>
</dbReference>
<dbReference type="InterPro" id="IPR021350">
    <property type="entry name" value="DUF2968"/>
</dbReference>
<feature type="signal peptide" evidence="3">
    <location>
        <begin position="1"/>
        <end position="27"/>
    </location>
</feature>
<feature type="coiled-coil region" evidence="1">
    <location>
        <begin position="153"/>
        <end position="243"/>
    </location>
</feature>
<organism evidence="4 5">
    <name type="scientific">Paraburkholderia terrae</name>
    <dbReference type="NCBI Taxonomy" id="311230"/>
    <lineage>
        <taxon>Bacteria</taxon>
        <taxon>Pseudomonadati</taxon>
        <taxon>Pseudomonadota</taxon>
        <taxon>Betaproteobacteria</taxon>
        <taxon>Burkholderiales</taxon>
        <taxon>Burkholderiaceae</taxon>
        <taxon>Paraburkholderia</taxon>
    </lineage>
</organism>
<dbReference type="KEGG" id="pter:C2L65_03810"/>
<dbReference type="OrthoDB" id="5952682at2"/>
<gene>
    <name evidence="4" type="ORF">C2L65_03810</name>
</gene>
<keyword evidence="1" id="KW-0175">Coiled coil</keyword>
<dbReference type="Pfam" id="PF11180">
    <property type="entry name" value="DUF2968"/>
    <property type="match status" value="1"/>
</dbReference>
<dbReference type="AlphaFoldDB" id="A0A2I8EHM4"/>
<feature type="region of interest" description="Disordered" evidence="2">
    <location>
        <begin position="44"/>
        <end position="80"/>
    </location>
</feature>
<sequence>MKYPLDLRRMVLLTLACALMHGGVALAASKSAAGAGVVRAGSGAAKGAPADAPDTQSDAGSADDTGSAGSAPGLDANADASGSVQGEVADLMQLIHDGGLTEMRTTYNGRYGASLFFHAQSMTYYVALFQDKHFWRVIRTSDEARAESIYTGFARQTAQLADVEIRRAQLQAQKASIERVIGESQARAQRLQTDIEVARAQEAKVADYQRQTQDETLALRDEKDKAQAQLRQLQQQVLQLQRQTEAGLPGNR</sequence>
<reference evidence="4 5" key="1">
    <citation type="submission" date="2018-01" db="EMBL/GenBank/DDBJ databases">
        <title>Species boundaries and ecological features among Paraburkholderia terrae DSMZ17804T, P. hospita DSMZ17164T and P. caribensis DSMZ13236T.</title>
        <authorList>
            <person name="Pratama A.A."/>
        </authorList>
    </citation>
    <scope>NUCLEOTIDE SEQUENCE [LARGE SCALE GENOMIC DNA]</scope>
    <source>
        <strain evidence="4 5">DSM 17804</strain>
    </source>
</reference>
<proteinExistence type="predicted"/>
<feature type="compositionally biased region" description="Low complexity" evidence="2">
    <location>
        <begin position="44"/>
        <end position="54"/>
    </location>
</feature>
<accession>A0A2I8EHM4</accession>
<dbReference type="EMBL" id="CP026111">
    <property type="protein sequence ID" value="AUT58821.1"/>
    <property type="molecule type" value="Genomic_DNA"/>
</dbReference>
<evidence type="ECO:0000313" key="4">
    <source>
        <dbReference type="EMBL" id="AUT58821.1"/>
    </source>
</evidence>
<protein>
    <submittedName>
        <fullName evidence="4">DUF2968 domain-containing protein</fullName>
    </submittedName>
</protein>
<feature type="chain" id="PRO_5014412431" evidence="3">
    <location>
        <begin position="28"/>
        <end position="252"/>
    </location>
</feature>
<dbReference type="Proteomes" id="UP000243502">
    <property type="component" value="Chromosome 1"/>
</dbReference>